<reference evidence="21" key="1">
    <citation type="submission" date="2019-07" db="EMBL/GenBank/DDBJ databases">
        <title>Hyphodiscus hymeniophilus genome sequencing and assembly.</title>
        <authorList>
            <person name="Kramer G."/>
            <person name="Nodwell J."/>
        </authorList>
    </citation>
    <scope>NUCLEOTIDE SEQUENCE</scope>
    <source>
        <strain evidence="21">ATCC 34498</strain>
    </source>
</reference>
<evidence type="ECO:0000256" key="6">
    <source>
        <dbReference type="ARBA" id="ARBA00022669"/>
    </source>
</evidence>
<dbReference type="InterPro" id="IPR045321">
    <property type="entry name" value="Cts1-like"/>
</dbReference>
<keyword evidence="13" id="KW-0449">Lipoprotein</keyword>
<proteinExistence type="inferred from homology"/>
<evidence type="ECO:0000313" key="21">
    <source>
        <dbReference type="EMBL" id="KAG0645436.1"/>
    </source>
</evidence>
<keyword evidence="9" id="KW-0146">Chitin degradation</keyword>
<evidence type="ECO:0000256" key="13">
    <source>
        <dbReference type="ARBA" id="ARBA00023288"/>
    </source>
</evidence>
<evidence type="ECO:0000256" key="4">
    <source>
        <dbReference type="ARBA" id="ARBA00022475"/>
    </source>
</evidence>
<dbReference type="PANTHER" id="PTHR45708:SF47">
    <property type="entry name" value="ENDOCHITINASE A"/>
    <property type="match status" value="1"/>
</dbReference>
<dbReference type="PANTHER" id="PTHR45708">
    <property type="entry name" value="ENDOCHITINASE"/>
    <property type="match status" value="1"/>
</dbReference>
<dbReference type="CDD" id="cd02877">
    <property type="entry name" value="GH18_hevamine_XipI_class_III"/>
    <property type="match status" value="1"/>
</dbReference>
<keyword evidence="4" id="KW-1003">Cell membrane</keyword>
<dbReference type="PROSITE" id="PS01095">
    <property type="entry name" value="GH18_1"/>
    <property type="match status" value="1"/>
</dbReference>
<dbReference type="GO" id="GO:0098552">
    <property type="term" value="C:side of membrane"/>
    <property type="evidence" value="ECO:0007669"/>
    <property type="project" value="UniProtKB-KW"/>
</dbReference>
<dbReference type="EC" id="3.2.1.14" evidence="3"/>
<dbReference type="InterPro" id="IPR001579">
    <property type="entry name" value="Glyco_hydro_18_chit_AS"/>
</dbReference>
<evidence type="ECO:0000256" key="15">
    <source>
        <dbReference type="ARBA" id="ARBA00023326"/>
    </source>
</evidence>
<comment type="caution">
    <text evidence="21">The sequence shown here is derived from an EMBL/GenBank/DDBJ whole genome shotgun (WGS) entry which is preliminary data.</text>
</comment>
<dbReference type="InterPro" id="IPR017853">
    <property type="entry name" value="GH"/>
</dbReference>
<dbReference type="InterPro" id="IPR050542">
    <property type="entry name" value="Glycosyl_Hydrlase18_Chitinase"/>
</dbReference>
<keyword evidence="7 19" id="KW-0732">Signal</keyword>
<evidence type="ECO:0000256" key="9">
    <source>
        <dbReference type="ARBA" id="ARBA00023024"/>
    </source>
</evidence>
<gene>
    <name evidence="21" type="ORF">D0Z07_8701</name>
</gene>
<feature type="signal peptide" evidence="19">
    <location>
        <begin position="1"/>
        <end position="23"/>
    </location>
</feature>
<accession>A0A9P6SPJ6</accession>
<keyword evidence="5" id="KW-0336">GPI-anchor</keyword>
<evidence type="ECO:0000256" key="3">
    <source>
        <dbReference type="ARBA" id="ARBA00012729"/>
    </source>
</evidence>
<dbReference type="AlphaFoldDB" id="A0A9P6SPJ6"/>
<evidence type="ECO:0000313" key="22">
    <source>
        <dbReference type="Proteomes" id="UP000785200"/>
    </source>
</evidence>
<feature type="chain" id="PRO_5040237826" description="chitinase" evidence="19">
    <location>
        <begin position="24"/>
        <end position="550"/>
    </location>
</feature>
<evidence type="ECO:0000256" key="14">
    <source>
        <dbReference type="ARBA" id="ARBA00023295"/>
    </source>
</evidence>
<name>A0A9P6SPJ6_9HELO</name>
<evidence type="ECO:0000256" key="5">
    <source>
        <dbReference type="ARBA" id="ARBA00022622"/>
    </source>
</evidence>
<dbReference type="GO" id="GO:0000272">
    <property type="term" value="P:polysaccharide catabolic process"/>
    <property type="evidence" value="ECO:0007669"/>
    <property type="project" value="UniProtKB-KW"/>
</dbReference>
<dbReference type="Pfam" id="PF00704">
    <property type="entry name" value="Glyco_hydro_18"/>
    <property type="match status" value="1"/>
</dbReference>
<evidence type="ECO:0000256" key="12">
    <source>
        <dbReference type="ARBA" id="ARBA00023277"/>
    </source>
</evidence>
<keyword evidence="11" id="KW-0325">Glycoprotein</keyword>
<evidence type="ECO:0000256" key="1">
    <source>
        <dbReference type="ARBA" id="ARBA00000822"/>
    </source>
</evidence>
<keyword evidence="10" id="KW-0472">Membrane</keyword>
<dbReference type="GO" id="GO:0005886">
    <property type="term" value="C:plasma membrane"/>
    <property type="evidence" value="ECO:0007669"/>
    <property type="project" value="UniProtKB-SubCell"/>
</dbReference>
<protein>
    <recommendedName>
        <fullName evidence="3">chitinase</fullName>
        <ecNumber evidence="3">3.2.1.14</ecNumber>
    </recommendedName>
</protein>
<keyword evidence="12" id="KW-0119">Carbohydrate metabolism</keyword>
<evidence type="ECO:0000256" key="10">
    <source>
        <dbReference type="ARBA" id="ARBA00023136"/>
    </source>
</evidence>
<feature type="compositionally biased region" description="Low complexity" evidence="18">
    <location>
        <begin position="405"/>
        <end position="418"/>
    </location>
</feature>
<dbReference type="EMBL" id="VNKQ01000018">
    <property type="protein sequence ID" value="KAG0645436.1"/>
    <property type="molecule type" value="Genomic_DNA"/>
</dbReference>
<evidence type="ECO:0000256" key="19">
    <source>
        <dbReference type="SAM" id="SignalP"/>
    </source>
</evidence>
<evidence type="ECO:0000256" key="17">
    <source>
        <dbReference type="RuleBase" id="RU000489"/>
    </source>
</evidence>
<comment type="catalytic activity">
    <reaction evidence="1">
        <text>Random endo-hydrolysis of N-acetyl-beta-D-glucosaminide (1-&gt;4)-beta-linkages in chitin and chitodextrins.</text>
        <dbReference type="EC" id="3.2.1.14"/>
    </reaction>
</comment>
<dbReference type="PROSITE" id="PS51910">
    <property type="entry name" value="GH18_2"/>
    <property type="match status" value="1"/>
</dbReference>
<dbReference type="Gene3D" id="3.20.20.80">
    <property type="entry name" value="Glycosidases"/>
    <property type="match status" value="1"/>
</dbReference>
<evidence type="ECO:0000256" key="11">
    <source>
        <dbReference type="ARBA" id="ARBA00023180"/>
    </source>
</evidence>
<dbReference type="GO" id="GO:0006032">
    <property type="term" value="P:chitin catabolic process"/>
    <property type="evidence" value="ECO:0007669"/>
    <property type="project" value="UniProtKB-KW"/>
</dbReference>
<keyword evidence="15" id="KW-0624">Polysaccharide degradation</keyword>
<comment type="subcellular location">
    <subcellularLocation>
        <location evidence="2">Cell membrane</location>
        <topology evidence="2">Lipid-anchor</topology>
        <topology evidence="2">GPI-anchor</topology>
    </subcellularLocation>
</comment>
<dbReference type="GO" id="GO:0008843">
    <property type="term" value="F:endochitinase activity"/>
    <property type="evidence" value="ECO:0007669"/>
    <property type="project" value="UniProtKB-EC"/>
</dbReference>
<organism evidence="21 22">
    <name type="scientific">Hyphodiscus hymeniophilus</name>
    <dbReference type="NCBI Taxonomy" id="353542"/>
    <lineage>
        <taxon>Eukaryota</taxon>
        <taxon>Fungi</taxon>
        <taxon>Dikarya</taxon>
        <taxon>Ascomycota</taxon>
        <taxon>Pezizomycotina</taxon>
        <taxon>Leotiomycetes</taxon>
        <taxon>Helotiales</taxon>
        <taxon>Hyphodiscaceae</taxon>
        <taxon>Hyphodiscus</taxon>
    </lineage>
</organism>
<comment type="similarity">
    <text evidence="16">Belongs to the glycosyl hydrolase 18 family. Chitinase class III subfamily.</text>
</comment>
<sequence length="550" mass="58329">MAIFSNMINSVVTAFIVLGFAQAFDPSAKNNVAVYWGQRTGSLAKVCANDAVDVVLLSFMNVFPGGQDGSDLPGTNFAGNCNTAPFPGSHLLEPCAPMPEDIQTCQKLGKKVILALGGESGYQLSGAAAGESFADKLWALAGPMSANHGEPRPFGESQVDGFDFDIEIKSPDNQAGYIAMINRLRSHFGNEERQYFITGAPQCVVPDANMGEMMTKAQFDMLLVQFYNTNECSARRFVDEGEGFTYDALVESLEGTPSENAKIYLGLPAATDAAGERYYLHANEVEKLVQAHAGKRNFGGIMLWDAARAEENRQEGKAYHEMMKDILNRIVGGSTESGKADDTKLRPVAQLVRQSTNVASVALSTSTEVKSVDVSTKKSTRTVQTILPSTPIVPTFITTTGTDLSRSSAETASTVSTTPKNPKGANAGAAPTVYLVQSLKPISSKGLAGCDWNASQNTLLPQLDCTSNSNTILSVSQSPTPVSKVAITTSAPVSRIATRTSTTVTEVPSPTTVEQTQVTEEVKEGSAMQNSVTASAIAVGALVLGLSYLV</sequence>
<evidence type="ECO:0000259" key="20">
    <source>
        <dbReference type="PROSITE" id="PS51910"/>
    </source>
</evidence>
<evidence type="ECO:0000256" key="18">
    <source>
        <dbReference type="SAM" id="MobiDB-lite"/>
    </source>
</evidence>
<evidence type="ECO:0000256" key="8">
    <source>
        <dbReference type="ARBA" id="ARBA00022801"/>
    </source>
</evidence>
<dbReference type="InterPro" id="IPR001223">
    <property type="entry name" value="Glyco_hydro18_cat"/>
</dbReference>
<keyword evidence="22" id="KW-1185">Reference proteome</keyword>
<dbReference type="SUPFAM" id="SSF51445">
    <property type="entry name" value="(Trans)glycosidases"/>
    <property type="match status" value="1"/>
</dbReference>
<keyword evidence="14 17" id="KW-0326">Glycosidase</keyword>
<dbReference type="GO" id="GO:0005576">
    <property type="term" value="C:extracellular region"/>
    <property type="evidence" value="ECO:0007669"/>
    <property type="project" value="TreeGrafter"/>
</dbReference>
<keyword evidence="6" id="KW-0147">Chitin-binding</keyword>
<evidence type="ECO:0000256" key="2">
    <source>
        <dbReference type="ARBA" id="ARBA00004609"/>
    </source>
</evidence>
<keyword evidence="8 17" id="KW-0378">Hydrolase</keyword>
<dbReference type="OrthoDB" id="6020543at2759"/>
<feature type="domain" description="GH18" evidence="20">
    <location>
        <begin position="30"/>
        <end position="330"/>
    </location>
</feature>
<evidence type="ECO:0000256" key="16">
    <source>
        <dbReference type="ARBA" id="ARBA00025727"/>
    </source>
</evidence>
<dbReference type="Proteomes" id="UP000785200">
    <property type="component" value="Unassembled WGS sequence"/>
</dbReference>
<feature type="region of interest" description="Disordered" evidence="18">
    <location>
        <begin position="404"/>
        <end position="427"/>
    </location>
</feature>
<evidence type="ECO:0000256" key="7">
    <source>
        <dbReference type="ARBA" id="ARBA00022729"/>
    </source>
</evidence>
<dbReference type="GO" id="GO:0008061">
    <property type="term" value="F:chitin binding"/>
    <property type="evidence" value="ECO:0007669"/>
    <property type="project" value="UniProtKB-KW"/>
</dbReference>